<name>A0A1T3NIB6_9ACTN</name>
<evidence type="ECO:0000256" key="5">
    <source>
        <dbReference type="ARBA" id="ARBA00022691"/>
    </source>
</evidence>
<dbReference type="STRING" id="159449.B4N89_47250"/>
<evidence type="ECO:0000256" key="1">
    <source>
        <dbReference type="ARBA" id="ARBA00006594"/>
    </source>
</evidence>
<dbReference type="PRINTS" id="PR00507">
    <property type="entry name" value="N12N6MTFRASE"/>
</dbReference>
<dbReference type="InterPro" id="IPR029063">
    <property type="entry name" value="SAM-dependent_MTases_sf"/>
</dbReference>
<proteinExistence type="inferred from homology"/>
<evidence type="ECO:0000259" key="8">
    <source>
        <dbReference type="Pfam" id="PF02384"/>
    </source>
</evidence>
<evidence type="ECO:0000256" key="2">
    <source>
        <dbReference type="ARBA" id="ARBA00011900"/>
    </source>
</evidence>
<keyword evidence="6" id="KW-0680">Restriction system</keyword>
<comment type="similarity">
    <text evidence="1">Belongs to the N(4)/N(6)-methyltransferase family.</text>
</comment>
<dbReference type="SUPFAM" id="SSF53335">
    <property type="entry name" value="S-adenosyl-L-methionine-dependent methyltransferases"/>
    <property type="match status" value="1"/>
</dbReference>
<dbReference type="PANTHER" id="PTHR42998:SF1">
    <property type="entry name" value="TYPE I RESTRICTION ENZYME HINDI METHYLASE SUBUNIT"/>
    <property type="match status" value="1"/>
</dbReference>
<keyword evidence="11" id="KW-1185">Reference proteome</keyword>
<dbReference type="RefSeq" id="WP_078982894.1">
    <property type="nucleotide sequence ID" value="NZ_MWQN01000007.1"/>
</dbReference>
<comment type="caution">
    <text evidence="10">The sequence shown here is derived from an EMBL/GenBank/DDBJ whole genome shotgun (WGS) entry which is preliminary data.</text>
</comment>
<keyword evidence="5" id="KW-0949">S-adenosyl-L-methionine</keyword>
<keyword evidence="4" id="KW-0808">Transferase</keyword>
<dbReference type="AlphaFoldDB" id="A0A1T3NIB6"/>
<dbReference type="InterPro" id="IPR038333">
    <property type="entry name" value="T1MK-like_N_sf"/>
</dbReference>
<dbReference type="Pfam" id="PF12161">
    <property type="entry name" value="HsdM_N"/>
    <property type="match status" value="1"/>
</dbReference>
<dbReference type="Gene3D" id="1.20.1260.30">
    <property type="match status" value="1"/>
</dbReference>
<keyword evidence="10" id="KW-0540">Nuclease</keyword>
<dbReference type="SMR" id="A0A1T3NIB6"/>
<gene>
    <name evidence="10" type="ORF">B4N89_47250</name>
</gene>
<organism evidence="10 11">
    <name type="scientific">Embleya scabrispora</name>
    <dbReference type="NCBI Taxonomy" id="159449"/>
    <lineage>
        <taxon>Bacteria</taxon>
        <taxon>Bacillati</taxon>
        <taxon>Actinomycetota</taxon>
        <taxon>Actinomycetes</taxon>
        <taxon>Kitasatosporales</taxon>
        <taxon>Streptomycetaceae</taxon>
        <taxon>Embleya</taxon>
    </lineage>
</organism>
<dbReference type="OrthoDB" id="9784823at2"/>
<protein>
    <recommendedName>
        <fullName evidence="2">site-specific DNA-methyltransferase (adenine-specific)</fullName>
        <ecNumber evidence="2">2.1.1.72</ecNumber>
    </recommendedName>
</protein>
<dbReference type="Gene3D" id="3.40.50.150">
    <property type="entry name" value="Vaccinia Virus protein VP39"/>
    <property type="match status" value="1"/>
</dbReference>
<dbReference type="EC" id="2.1.1.72" evidence="2"/>
<dbReference type="REBASE" id="199946">
    <property type="entry name" value="M.SscNF3ORF47250P"/>
</dbReference>
<evidence type="ECO:0000256" key="7">
    <source>
        <dbReference type="ARBA" id="ARBA00047942"/>
    </source>
</evidence>
<dbReference type="GO" id="GO:0008170">
    <property type="term" value="F:N-methyltransferase activity"/>
    <property type="evidence" value="ECO:0007669"/>
    <property type="project" value="InterPro"/>
</dbReference>
<dbReference type="PANTHER" id="PTHR42998">
    <property type="entry name" value="TYPE I RESTRICTION ENZYME HINDVIIP M PROTEIN-RELATED"/>
    <property type="match status" value="1"/>
</dbReference>
<evidence type="ECO:0000313" key="11">
    <source>
        <dbReference type="Proteomes" id="UP000190037"/>
    </source>
</evidence>
<dbReference type="InterPro" id="IPR003356">
    <property type="entry name" value="DNA_methylase_A-5"/>
</dbReference>
<dbReference type="InterPro" id="IPR022749">
    <property type="entry name" value="D12N6_MeTrfase_N"/>
</dbReference>
<reference evidence="10 11" key="1">
    <citation type="submission" date="2017-03" db="EMBL/GenBank/DDBJ databases">
        <title>Draft genome sequence of Streptomyces scabrisporus NF3, endophyte isolated from Amphipterygium adstringens.</title>
        <authorList>
            <person name="Vazquez M."/>
            <person name="Ceapa C.D."/>
            <person name="Rodriguez Luna D."/>
            <person name="Sanchez Esquivel S."/>
        </authorList>
    </citation>
    <scope>NUCLEOTIDE SEQUENCE [LARGE SCALE GENOMIC DNA]</scope>
    <source>
        <strain evidence="10 11">NF3</strain>
    </source>
</reference>
<evidence type="ECO:0000256" key="3">
    <source>
        <dbReference type="ARBA" id="ARBA00022603"/>
    </source>
</evidence>
<keyword evidence="10" id="KW-0255">Endonuclease</keyword>
<keyword evidence="10" id="KW-0378">Hydrolase</keyword>
<dbReference type="GO" id="GO:0009007">
    <property type="term" value="F:site-specific DNA-methyltransferase (adenine-specific) activity"/>
    <property type="evidence" value="ECO:0007669"/>
    <property type="project" value="UniProtKB-EC"/>
</dbReference>
<dbReference type="Pfam" id="PF02384">
    <property type="entry name" value="N6_Mtase"/>
    <property type="match status" value="1"/>
</dbReference>
<feature type="domain" description="DNA methylase adenine-specific" evidence="8">
    <location>
        <begin position="163"/>
        <end position="486"/>
    </location>
</feature>
<dbReference type="Proteomes" id="UP000190037">
    <property type="component" value="Unassembled WGS sequence"/>
</dbReference>
<dbReference type="GO" id="GO:0004519">
    <property type="term" value="F:endonuclease activity"/>
    <property type="evidence" value="ECO:0007669"/>
    <property type="project" value="UniProtKB-KW"/>
</dbReference>
<dbReference type="EMBL" id="MWQN01000007">
    <property type="protein sequence ID" value="OPC76455.1"/>
    <property type="molecule type" value="Genomic_DNA"/>
</dbReference>
<comment type="catalytic activity">
    <reaction evidence="7">
        <text>a 2'-deoxyadenosine in DNA + S-adenosyl-L-methionine = an N(6)-methyl-2'-deoxyadenosine in DNA + S-adenosyl-L-homocysteine + H(+)</text>
        <dbReference type="Rhea" id="RHEA:15197"/>
        <dbReference type="Rhea" id="RHEA-COMP:12418"/>
        <dbReference type="Rhea" id="RHEA-COMP:12419"/>
        <dbReference type="ChEBI" id="CHEBI:15378"/>
        <dbReference type="ChEBI" id="CHEBI:57856"/>
        <dbReference type="ChEBI" id="CHEBI:59789"/>
        <dbReference type="ChEBI" id="CHEBI:90615"/>
        <dbReference type="ChEBI" id="CHEBI:90616"/>
        <dbReference type="EC" id="2.1.1.72"/>
    </reaction>
</comment>
<evidence type="ECO:0000259" key="9">
    <source>
        <dbReference type="Pfam" id="PF12161"/>
    </source>
</evidence>
<dbReference type="GO" id="GO:0032259">
    <property type="term" value="P:methylation"/>
    <property type="evidence" value="ECO:0007669"/>
    <property type="project" value="UniProtKB-KW"/>
</dbReference>
<dbReference type="GO" id="GO:0003677">
    <property type="term" value="F:DNA binding"/>
    <property type="evidence" value="ECO:0007669"/>
    <property type="project" value="InterPro"/>
</dbReference>
<dbReference type="InterPro" id="IPR052916">
    <property type="entry name" value="Type-I_RE_MTase_Subunit"/>
</dbReference>
<sequence>MPSRKRAGERDVPDLLWQAVSRLRGSMDTARYKHYVLGLLFLRHAWAAFTERRDEIARELADLPAATLQTFLESPDEYTSEGVLWIPPVARWDAVTAHARAGEGELGTLLDGATQALARQHRDLHDVLPRIYDRALVDPVLLRNLVDVLDRPGLTGHPGRRESEILRELYEALIERFAREEGKRGADFHTPSSVTELVVQLLEPYGGRIHDPCCGTGGFLIKAGRFLEAHRGREHRDDIVVSGQEINQTTWRLARMNLSLSGMDGAGAGARWADTLAEDLLPDLDADFVMSHPPFNTRNWARRQDDPRWTFGVPPRTNANFAWLQHACAKLAPTGTAAVVLANGSLSTKQSGEGAIRAAMIDQDLVACLIALPERLFPSTAIPACVWILAKDKSPQGASKLTDRRGQVLFVDASRHGSLIDRAQRAFADDEIAAIADIYRAWRGTRSARASNTVYEDVAGLCRSVPLTEIRGCGHVLTPGRYVEVTPLETAPDDAHIARLTHDFLALLDKADNLASDLQQELRNTANGLPWTSTP</sequence>
<feature type="domain" description="N6 adenine-specific DNA methyltransferase N-terminal" evidence="9">
    <location>
        <begin position="16"/>
        <end position="147"/>
    </location>
</feature>
<evidence type="ECO:0000256" key="6">
    <source>
        <dbReference type="ARBA" id="ARBA00022747"/>
    </source>
</evidence>
<accession>A0A1T3NIB6</accession>
<evidence type="ECO:0000313" key="10">
    <source>
        <dbReference type="EMBL" id="OPC76455.1"/>
    </source>
</evidence>
<evidence type="ECO:0000256" key="4">
    <source>
        <dbReference type="ARBA" id="ARBA00022679"/>
    </source>
</evidence>
<dbReference type="GO" id="GO:0009307">
    <property type="term" value="P:DNA restriction-modification system"/>
    <property type="evidence" value="ECO:0007669"/>
    <property type="project" value="UniProtKB-KW"/>
</dbReference>
<keyword evidence="3" id="KW-0489">Methyltransferase</keyword>